<keyword evidence="5" id="KW-1185">Reference proteome</keyword>
<dbReference type="RefSeq" id="WP_051187566.1">
    <property type="nucleotide sequence ID" value="NZ_QJKF01000012.1"/>
</dbReference>
<gene>
    <name evidence="4" type="ORF">DFR70_112248</name>
</gene>
<dbReference type="Pfam" id="PF00202">
    <property type="entry name" value="Aminotran_3"/>
    <property type="match status" value="1"/>
</dbReference>
<organism evidence="4 5">
    <name type="scientific">Nocardia tenerifensis</name>
    <dbReference type="NCBI Taxonomy" id="228006"/>
    <lineage>
        <taxon>Bacteria</taxon>
        <taxon>Bacillati</taxon>
        <taxon>Actinomycetota</taxon>
        <taxon>Actinomycetes</taxon>
        <taxon>Mycobacteriales</taxon>
        <taxon>Nocardiaceae</taxon>
        <taxon>Nocardia</taxon>
    </lineage>
</organism>
<dbReference type="Proteomes" id="UP000247569">
    <property type="component" value="Unassembled WGS sequence"/>
</dbReference>
<dbReference type="CDD" id="cd00610">
    <property type="entry name" value="OAT_like"/>
    <property type="match status" value="1"/>
</dbReference>
<dbReference type="OrthoDB" id="9801052at2"/>
<keyword evidence="4" id="KW-0808">Transferase</keyword>
<name>A0A318JX62_9NOCA</name>
<keyword evidence="2 3" id="KW-0663">Pyridoxal phosphate</keyword>
<evidence type="ECO:0000256" key="3">
    <source>
        <dbReference type="RuleBase" id="RU003560"/>
    </source>
</evidence>
<dbReference type="SUPFAM" id="SSF53383">
    <property type="entry name" value="PLP-dependent transferases"/>
    <property type="match status" value="1"/>
</dbReference>
<evidence type="ECO:0000313" key="5">
    <source>
        <dbReference type="Proteomes" id="UP000247569"/>
    </source>
</evidence>
<evidence type="ECO:0000256" key="2">
    <source>
        <dbReference type="ARBA" id="ARBA00022898"/>
    </source>
</evidence>
<comment type="caution">
    <text evidence="4">The sequence shown here is derived from an EMBL/GenBank/DDBJ whole genome shotgun (WGS) entry which is preliminary data.</text>
</comment>
<accession>A0A318JX62</accession>
<dbReference type="InterPro" id="IPR049704">
    <property type="entry name" value="Aminotrans_3_PPA_site"/>
</dbReference>
<dbReference type="PANTHER" id="PTHR43094:SF1">
    <property type="entry name" value="AMINOTRANSFERASE CLASS-III"/>
    <property type="match status" value="1"/>
</dbReference>
<dbReference type="InterPro" id="IPR015424">
    <property type="entry name" value="PyrdxlP-dep_Trfase"/>
</dbReference>
<dbReference type="InterPro" id="IPR015422">
    <property type="entry name" value="PyrdxlP-dep_Trfase_small"/>
</dbReference>
<sequence>MSASKPARTGTLTDARRSIRGRGLTIELPDGTTLLDAVSGTFNLPLGYSYPGVVAAIREQATHAVHLSSEFTGERAQAAVRPLLEKAPPGITKAWVRDITGSTANECAVRIAQKATGRREVLSLFLSHHGQTLFTTALSGNSFRRSAFPAAQSGSGVKIPAPYCHRCFYGQNYPDCGLMCADRMEDFLEFASGGSVAAVIVEPVLGNGGNIVPPPGYFERLRDICDRHGILIIADEVQTGLGRLGTVFGSSAVGLRPDIITLAKGLGGVGMPIAAVLMRPELDVLAAFEHSFTSGANPLALAAMEATIEVIADDEFLAEVRRKGAELGDLLKDLGKQSALVSEVRGLGMMWGLEISDSDGSPDAATAREIIRVARAEERLVLRPSRYGFGNVVKVRPALVARDDEITDITERLARTLTRVEKQISTGANR</sequence>
<comment type="similarity">
    <text evidence="1 3">Belongs to the class-III pyridoxal-phosphate-dependent aminotransferase family.</text>
</comment>
<dbReference type="GO" id="GO:0030170">
    <property type="term" value="F:pyridoxal phosphate binding"/>
    <property type="evidence" value="ECO:0007669"/>
    <property type="project" value="InterPro"/>
</dbReference>
<dbReference type="AlphaFoldDB" id="A0A318JX62"/>
<protein>
    <submittedName>
        <fullName evidence="4">4-aminobutyrate aminotransferase</fullName>
    </submittedName>
</protein>
<dbReference type="PANTHER" id="PTHR43094">
    <property type="entry name" value="AMINOTRANSFERASE"/>
    <property type="match status" value="1"/>
</dbReference>
<dbReference type="EMBL" id="QJKF01000012">
    <property type="protein sequence ID" value="PXX59331.1"/>
    <property type="molecule type" value="Genomic_DNA"/>
</dbReference>
<dbReference type="InterPro" id="IPR015421">
    <property type="entry name" value="PyrdxlP-dep_Trfase_major"/>
</dbReference>
<dbReference type="PIRSF" id="PIRSF000521">
    <property type="entry name" value="Transaminase_4ab_Lys_Orn"/>
    <property type="match status" value="1"/>
</dbReference>
<dbReference type="InterPro" id="IPR005814">
    <property type="entry name" value="Aminotrans_3"/>
</dbReference>
<dbReference type="Gene3D" id="3.90.1150.10">
    <property type="entry name" value="Aspartate Aminotransferase, domain 1"/>
    <property type="match status" value="1"/>
</dbReference>
<dbReference type="GO" id="GO:0008483">
    <property type="term" value="F:transaminase activity"/>
    <property type="evidence" value="ECO:0007669"/>
    <property type="project" value="UniProtKB-KW"/>
</dbReference>
<keyword evidence="4" id="KW-0032">Aminotransferase</keyword>
<reference evidence="4 5" key="1">
    <citation type="submission" date="2018-05" db="EMBL/GenBank/DDBJ databases">
        <title>Genomic Encyclopedia of Type Strains, Phase IV (KMG-IV): sequencing the most valuable type-strain genomes for metagenomic binning, comparative biology and taxonomic classification.</title>
        <authorList>
            <person name="Goeker M."/>
        </authorList>
    </citation>
    <scope>NUCLEOTIDE SEQUENCE [LARGE SCALE GENOMIC DNA]</scope>
    <source>
        <strain evidence="4 5">DSM 44704</strain>
    </source>
</reference>
<proteinExistence type="inferred from homology"/>
<dbReference type="Gene3D" id="3.40.640.10">
    <property type="entry name" value="Type I PLP-dependent aspartate aminotransferase-like (Major domain)"/>
    <property type="match status" value="1"/>
</dbReference>
<evidence type="ECO:0000256" key="1">
    <source>
        <dbReference type="ARBA" id="ARBA00008954"/>
    </source>
</evidence>
<evidence type="ECO:0000313" key="4">
    <source>
        <dbReference type="EMBL" id="PXX59331.1"/>
    </source>
</evidence>
<dbReference type="PROSITE" id="PS00600">
    <property type="entry name" value="AA_TRANSFER_CLASS_3"/>
    <property type="match status" value="1"/>
</dbReference>